<evidence type="ECO:0000256" key="8">
    <source>
        <dbReference type="ARBA" id="ARBA00048787"/>
    </source>
</evidence>
<protein>
    <recommendedName>
        <fullName evidence="10">Adenosine deaminase-like protein</fullName>
    </recommendedName>
</protein>
<dbReference type="GO" id="GO:0046103">
    <property type="term" value="P:inosine biosynthetic process"/>
    <property type="evidence" value="ECO:0007669"/>
    <property type="project" value="TreeGrafter"/>
</dbReference>
<keyword evidence="7" id="KW-0546">Nucleotide metabolism</keyword>
<comment type="cofactor">
    <cofactor evidence="1">
        <name>Zn(2+)</name>
        <dbReference type="ChEBI" id="CHEBI:29105"/>
    </cofactor>
</comment>
<dbReference type="GO" id="GO:0004000">
    <property type="term" value="F:adenosine deaminase activity"/>
    <property type="evidence" value="ECO:0007669"/>
    <property type="project" value="TreeGrafter"/>
</dbReference>
<dbReference type="VEuPathDB" id="VectorBase:AAEL009191"/>
<dbReference type="STRING" id="7159.Q16EF1"/>
<evidence type="ECO:0000256" key="4">
    <source>
        <dbReference type="ARBA" id="ARBA00022723"/>
    </source>
</evidence>
<dbReference type="Proteomes" id="UP000682892">
    <property type="component" value="Unassembled WGS sequence"/>
</dbReference>
<dbReference type="Pfam" id="PF00962">
    <property type="entry name" value="A_deaminase"/>
    <property type="match status" value="1"/>
</dbReference>
<dbReference type="CDD" id="cd00443">
    <property type="entry name" value="ADA_AMPD"/>
    <property type="match status" value="1"/>
</dbReference>
<evidence type="ECO:0000313" key="12">
    <source>
        <dbReference type="EMBL" id="EAT32607.1"/>
    </source>
</evidence>
<comment type="similarity">
    <text evidence="2">Belongs to the metallo-dependent hydrolases superfamily. Adenosine and AMP deaminases family.</text>
</comment>
<dbReference type="FunFam" id="3.20.20.140:FF:000033">
    <property type="entry name" value="Adenosine deaminase-like protein"/>
    <property type="match status" value="1"/>
</dbReference>
<dbReference type="InterPro" id="IPR001365">
    <property type="entry name" value="A_deaminase_dom"/>
</dbReference>
<evidence type="ECO:0000256" key="2">
    <source>
        <dbReference type="ARBA" id="ARBA00006676"/>
    </source>
</evidence>
<reference evidence="12" key="2">
    <citation type="journal article" date="2007" name="Science">
        <title>Genome sequence of Aedes aegypti, a major arbovirus vector.</title>
        <authorList>
            <person name="Nene V."/>
            <person name="Wortman J.R."/>
            <person name="Lawson D."/>
            <person name="Haas B."/>
            <person name="Kodira C."/>
            <person name="Tu Z.J."/>
            <person name="Loftus B."/>
            <person name="Xi Z."/>
            <person name="Megy K."/>
            <person name="Grabherr M."/>
            <person name="Ren Q."/>
            <person name="Zdobnov E.M."/>
            <person name="Lobo N.F."/>
            <person name="Campbell K.S."/>
            <person name="Brown S.E."/>
            <person name="Bonaldo M.F."/>
            <person name="Zhu J."/>
            <person name="Sinkins S.P."/>
            <person name="Hogenkamp D.G."/>
            <person name="Amedeo P."/>
            <person name="Arensburger P."/>
            <person name="Atkinson P.W."/>
            <person name="Bidwell S."/>
            <person name="Biedler J."/>
            <person name="Birney E."/>
            <person name="Bruggner R.V."/>
            <person name="Costas J."/>
            <person name="Coy M.R."/>
            <person name="Crabtree J."/>
            <person name="Crawford M."/>
            <person name="Debruyn B."/>
            <person name="Decaprio D."/>
            <person name="Eiglmeier K."/>
            <person name="Eisenstadt E."/>
            <person name="El-Dorry H."/>
            <person name="Gelbart W.M."/>
            <person name="Gomes S.L."/>
            <person name="Hammond M."/>
            <person name="Hannick L.I."/>
            <person name="Hogan J.R."/>
            <person name="Holmes M.H."/>
            <person name="Jaffe D."/>
            <person name="Johnston J.S."/>
            <person name="Kennedy R.C."/>
            <person name="Koo H."/>
            <person name="Kravitz S."/>
            <person name="Kriventseva E.V."/>
            <person name="Kulp D."/>
            <person name="Labutti K."/>
            <person name="Lee E."/>
            <person name="Li S."/>
            <person name="Lovin D.D."/>
            <person name="Mao C."/>
            <person name="Mauceli E."/>
            <person name="Menck C.F."/>
            <person name="Miller J.R."/>
            <person name="Montgomery P."/>
            <person name="Mori A."/>
            <person name="Nascimento A.L."/>
            <person name="Naveira H.F."/>
            <person name="Nusbaum C."/>
            <person name="O'leary S."/>
            <person name="Orvis J."/>
            <person name="Pertea M."/>
            <person name="Quesneville H."/>
            <person name="Reidenbach K.R."/>
            <person name="Rogers Y.H."/>
            <person name="Roth C.W."/>
            <person name="Schneider J.R."/>
            <person name="Schatz M."/>
            <person name="Shumway M."/>
            <person name="Stanke M."/>
            <person name="Stinson E.O."/>
            <person name="Tubio J.M."/>
            <person name="Vanzee J.P."/>
            <person name="Verjovski-Almeida S."/>
            <person name="Werner D."/>
            <person name="White O."/>
            <person name="Wyder S."/>
            <person name="Zeng Q."/>
            <person name="Zhao Q."/>
            <person name="Zhao Y."/>
            <person name="Hill C.A."/>
            <person name="Raikhel A.S."/>
            <person name="Soares M.B."/>
            <person name="Knudson D.L."/>
            <person name="Lee N.H."/>
            <person name="Galagan J."/>
            <person name="Salzberg S.L."/>
            <person name="Paulsen I.T."/>
            <person name="Dimopoulos G."/>
            <person name="Collins F.H."/>
            <person name="Birren B."/>
            <person name="Fraser-Liggett C.M."/>
            <person name="Severson D.W."/>
        </authorList>
    </citation>
    <scope>NUCLEOTIDE SEQUENCE [LARGE SCALE GENOMIC DNA]</scope>
    <source>
        <strain evidence="12">Liverpool</strain>
    </source>
</reference>
<dbReference type="EMBL" id="CH478791">
    <property type="protein sequence ID" value="EAT32607.1"/>
    <property type="molecule type" value="Genomic_DNA"/>
</dbReference>
<evidence type="ECO:0000256" key="5">
    <source>
        <dbReference type="ARBA" id="ARBA00022801"/>
    </source>
</evidence>
<dbReference type="GO" id="GO:0006154">
    <property type="term" value="P:adenosine catabolic process"/>
    <property type="evidence" value="ECO:0007669"/>
    <property type="project" value="TreeGrafter"/>
</dbReference>
<evidence type="ECO:0000256" key="3">
    <source>
        <dbReference type="ARBA" id="ARBA00011245"/>
    </source>
</evidence>
<accession>Q16EF1</accession>
<keyword evidence="4" id="KW-0479">Metal-binding</keyword>
<dbReference type="Gene3D" id="3.20.20.140">
    <property type="entry name" value="Metal-dependent hydrolases"/>
    <property type="match status" value="1"/>
</dbReference>
<dbReference type="InterPro" id="IPR032466">
    <property type="entry name" value="Metal_Hydrolase"/>
</dbReference>
<reference evidence="12" key="1">
    <citation type="submission" date="2005-10" db="EMBL/GenBank/DDBJ databases">
        <authorList>
            <person name="Loftus B.J."/>
            <person name="Nene V.M."/>
            <person name="Hannick L.I."/>
            <person name="Bidwell S."/>
            <person name="Haas B."/>
            <person name="Amedeo P."/>
            <person name="Orvis J."/>
            <person name="Wortman J.R."/>
            <person name="White O.R."/>
            <person name="Salzberg S."/>
            <person name="Shumway M."/>
            <person name="Koo H."/>
            <person name="Zhao Y."/>
            <person name="Holmes M."/>
            <person name="Miller J."/>
            <person name="Schatz M."/>
            <person name="Pop M."/>
            <person name="Pai G."/>
            <person name="Utterback T."/>
            <person name="Rogers Y.-H."/>
            <person name="Kravitz S."/>
            <person name="Fraser C.M."/>
        </authorList>
    </citation>
    <scope>NUCLEOTIDE SEQUENCE</scope>
    <source>
        <strain evidence="12">Liverpool</strain>
    </source>
</reference>
<reference evidence="12" key="3">
    <citation type="submission" date="2012-09" db="EMBL/GenBank/DDBJ databases">
        <authorList>
            <consortium name="VectorBase"/>
        </authorList>
    </citation>
    <scope>NUCLEOTIDE SEQUENCE</scope>
    <source>
        <strain evidence="12">Liverpool</strain>
    </source>
</reference>
<evidence type="ECO:0000256" key="10">
    <source>
        <dbReference type="ARBA" id="ARBA00070474"/>
    </source>
</evidence>
<gene>
    <name evidence="12" type="ORF">AaeL_AAEL015233</name>
</gene>
<evidence type="ECO:0000256" key="1">
    <source>
        <dbReference type="ARBA" id="ARBA00001947"/>
    </source>
</evidence>
<evidence type="ECO:0000256" key="9">
    <source>
        <dbReference type="ARBA" id="ARBA00057464"/>
    </source>
</evidence>
<dbReference type="InterPro" id="IPR006330">
    <property type="entry name" value="Ado/ade_deaminase"/>
</dbReference>
<evidence type="ECO:0000256" key="7">
    <source>
        <dbReference type="ARBA" id="ARBA00023080"/>
    </source>
</evidence>
<dbReference type="PANTHER" id="PTHR11409:SF42">
    <property type="entry name" value="ADENOSINE DEAMINASE-LIKE PROTEIN"/>
    <property type="match status" value="1"/>
</dbReference>
<organism evidence="12 13">
    <name type="scientific">Aedes aegypti</name>
    <name type="common">Yellowfever mosquito</name>
    <name type="synonym">Culex aegypti</name>
    <dbReference type="NCBI Taxonomy" id="7159"/>
    <lineage>
        <taxon>Eukaryota</taxon>
        <taxon>Metazoa</taxon>
        <taxon>Ecdysozoa</taxon>
        <taxon>Arthropoda</taxon>
        <taxon>Hexapoda</taxon>
        <taxon>Insecta</taxon>
        <taxon>Pterygota</taxon>
        <taxon>Neoptera</taxon>
        <taxon>Endopterygota</taxon>
        <taxon>Diptera</taxon>
        <taxon>Nematocera</taxon>
        <taxon>Culicoidea</taxon>
        <taxon>Culicidae</taxon>
        <taxon>Culicinae</taxon>
        <taxon>Aedini</taxon>
        <taxon>Aedes</taxon>
        <taxon>Stegomyia</taxon>
    </lineage>
</organism>
<comment type="function">
    <text evidence="9">Catalyzes the hydrolysis of the free cytosolic methylated adenosine nucleotide N(6)-methyl-AMP (N6-mAMP) to produce inositol monophosphate (IMP) and methylamine. Is required for the catabolism of cytosolic N6-mAMP, which is derived from the degradation of mRNA containing N6-methylated adenine (m6A).</text>
</comment>
<evidence type="ECO:0000313" key="13">
    <source>
        <dbReference type="Proteomes" id="UP000682892"/>
    </source>
</evidence>
<name>Q16EF1_AEDAE</name>
<comment type="subunit">
    <text evidence="3">Monomer.</text>
</comment>
<feature type="domain" description="Adenosine deaminase" evidence="11">
    <location>
        <begin position="8"/>
        <end position="334"/>
    </location>
</feature>
<dbReference type="PANTHER" id="PTHR11409">
    <property type="entry name" value="ADENOSINE DEAMINASE"/>
    <property type="match status" value="1"/>
</dbReference>
<dbReference type="OMA" id="RPQFKPY"/>
<dbReference type="PaxDb" id="7159-AAEL015233-PA"/>
<keyword evidence="5" id="KW-0378">Hydrolase</keyword>
<keyword evidence="6" id="KW-0862">Zinc</keyword>
<proteinExistence type="inferred from homology"/>
<dbReference type="SUPFAM" id="SSF51556">
    <property type="entry name" value="Metallo-dependent hydrolases"/>
    <property type="match status" value="1"/>
</dbReference>
<sequence>MDFFQKVPKIELHAHLNGSLSNETLKGLKDLKNELDSDYASTADLDNDFYKITGGQNLTLKECFQKFTYAHQLTDHPKTLAYATKAVIREFAEDNVIYLELRTTPKSTTNMTKRQYLTTVLEAIRQASEELPSIVVKLLPSIDRSKGVLEAEENVALVLELLPAFSDIIVGMDLSGAPYKTKFSDYARLMKRAQAAGLRMALHCGEFDDDGEVQEMFEFGTDRIGHGTFIRGDNLQFAKERRIPFECCLTSNIKCSTVGSYKEHHFGRLWEGGFDVCINTDDFGVFDTSLSQELQICSKVFGLSQEDIITLQERTIGYTFASDQEKLRLTETITNFRKSWNVNQSKK</sequence>
<evidence type="ECO:0000256" key="6">
    <source>
        <dbReference type="ARBA" id="ARBA00022833"/>
    </source>
</evidence>
<dbReference type="eggNOG" id="KOG1097">
    <property type="taxonomic scope" value="Eukaryota"/>
</dbReference>
<dbReference type="HOGENOM" id="CLU_039228_3_0_1"/>
<evidence type="ECO:0000259" key="11">
    <source>
        <dbReference type="Pfam" id="PF00962"/>
    </source>
</evidence>
<dbReference type="PhylomeDB" id="Q16EF1"/>
<dbReference type="AlphaFoldDB" id="Q16EF1"/>
<dbReference type="GO" id="GO:0046872">
    <property type="term" value="F:metal ion binding"/>
    <property type="evidence" value="ECO:0007669"/>
    <property type="project" value="UniProtKB-KW"/>
</dbReference>
<comment type="catalytic activity">
    <reaction evidence="8">
        <text>N(6)-methyl-AMP + H2O + H(+) = IMP + methylamine</text>
        <dbReference type="Rhea" id="RHEA:16001"/>
        <dbReference type="ChEBI" id="CHEBI:15377"/>
        <dbReference type="ChEBI" id="CHEBI:15378"/>
        <dbReference type="ChEBI" id="CHEBI:58053"/>
        <dbReference type="ChEBI" id="CHEBI:59338"/>
        <dbReference type="ChEBI" id="CHEBI:144842"/>
    </reaction>
    <physiologicalReaction direction="left-to-right" evidence="8">
        <dbReference type="Rhea" id="RHEA:16002"/>
    </physiologicalReaction>
</comment>
<dbReference type="GO" id="GO:0009117">
    <property type="term" value="P:nucleotide metabolic process"/>
    <property type="evidence" value="ECO:0007669"/>
    <property type="project" value="UniProtKB-KW"/>
</dbReference>